<dbReference type="PROSITE" id="PS50043">
    <property type="entry name" value="HTH_LUXR_2"/>
    <property type="match status" value="1"/>
</dbReference>
<evidence type="ECO:0000256" key="3">
    <source>
        <dbReference type="ARBA" id="ARBA00023163"/>
    </source>
</evidence>
<gene>
    <name evidence="5" type="ORF">JQN83_14360</name>
</gene>
<organism evidence="5 6">
    <name type="scientific">Micromonospora antibiotica</name>
    <dbReference type="NCBI Taxonomy" id="2807623"/>
    <lineage>
        <taxon>Bacteria</taxon>
        <taxon>Bacillati</taxon>
        <taxon>Actinomycetota</taxon>
        <taxon>Actinomycetes</taxon>
        <taxon>Micromonosporales</taxon>
        <taxon>Micromonosporaceae</taxon>
        <taxon>Micromonospora</taxon>
    </lineage>
</organism>
<dbReference type="PANTHER" id="PTHR44688">
    <property type="entry name" value="DNA-BINDING TRANSCRIPTIONAL ACTIVATOR DEVR_DOSR"/>
    <property type="match status" value="1"/>
</dbReference>
<keyword evidence="6" id="KW-1185">Reference proteome</keyword>
<dbReference type="PRINTS" id="PR00038">
    <property type="entry name" value="HTHLUXR"/>
</dbReference>
<comment type="caution">
    <text evidence="5">The sequence shown here is derived from an EMBL/GenBank/DDBJ whole genome shotgun (WGS) entry which is preliminary data.</text>
</comment>
<dbReference type="InterPro" id="IPR000792">
    <property type="entry name" value="Tscrpt_reg_LuxR_C"/>
</dbReference>
<proteinExistence type="predicted"/>
<dbReference type="SUPFAM" id="SSF46894">
    <property type="entry name" value="C-terminal effector domain of the bipartite response regulators"/>
    <property type="match status" value="1"/>
</dbReference>
<dbReference type="CDD" id="cd06170">
    <property type="entry name" value="LuxR_C_like"/>
    <property type="match status" value="1"/>
</dbReference>
<dbReference type="Proteomes" id="UP000671399">
    <property type="component" value="Unassembled WGS sequence"/>
</dbReference>
<reference evidence="5 6" key="1">
    <citation type="submission" date="2021-03" db="EMBL/GenBank/DDBJ databases">
        <authorList>
            <person name="Lee D.-H."/>
        </authorList>
    </citation>
    <scope>NUCLEOTIDE SEQUENCE [LARGE SCALE GENOMIC DNA]</scope>
    <source>
        <strain evidence="5 6">MMS20-R2-23</strain>
    </source>
</reference>
<dbReference type="SMART" id="SM00421">
    <property type="entry name" value="HTH_LUXR"/>
    <property type="match status" value="1"/>
</dbReference>
<keyword evidence="1" id="KW-0805">Transcription regulation</keyword>
<dbReference type="EMBL" id="JAGFWR010000006">
    <property type="protein sequence ID" value="MBO4161984.1"/>
    <property type="molecule type" value="Genomic_DNA"/>
</dbReference>
<evidence type="ECO:0000313" key="5">
    <source>
        <dbReference type="EMBL" id="MBO4161984.1"/>
    </source>
</evidence>
<evidence type="ECO:0000256" key="1">
    <source>
        <dbReference type="ARBA" id="ARBA00023015"/>
    </source>
</evidence>
<sequence>MEKVRLVLQASDPFSYAGLDSFLRSCPAIEVLPVEDRADAQVVVFGCEQLTVDVVATLRRSAAQAGLPVVLVLRTITEGELLMAVESRVVAILPRATVTAERLAASVLTAANGGGVMPANLVGELLKHIERLQREVLAPNGLSSSGLTPREVDVLRLMADGLDTGEIAGRLCYSERTVKNVIYGVTHRLRLRSRSHAVAYALRSGMI</sequence>
<evidence type="ECO:0000259" key="4">
    <source>
        <dbReference type="PROSITE" id="PS50043"/>
    </source>
</evidence>
<name>A0ABS3V8R1_9ACTN</name>
<dbReference type="Pfam" id="PF00196">
    <property type="entry name" value="GerE"/>
    <property type="match status" value="1"/>
</dbReference>
<protein>
    <submittedName>
        <fullName evidence="5">Response regulator transcription factor</fullName>
    </submittedName>
</protein>
<keyword evidence="2" id="KW-0238">DNA-binding</keyword>
<evidence type="ECO:0000256" key="2">
    <source>
        <dbReference type="ARBA" id="ARBA00023125"/>
    </source>
</evidence>
<accession>A0ABS3V8R1</accession>
<feature type="domain" description="HTH luxR-type" evidence="4">
    <location>
        <begin position="140"/>
        <end position="205"/>
    </location>
</feature>
<dbReference type="PANTHER" id="PTHR44688:SF16">
    <property type="entry name" value="DNA-BINDING TRANSCRIPTIONAL ACTIVATOR DEVR_DOSR"/>
    <property type="match status" value="1"/>
</dbReference>
<dbReference type="Gene3D" id="3.40.50.2300">
    <property type="match status" value="1"/>
</dbReference>
<keyword evidence="3" id="KW-0804">Transcription</keyword>
<evidence type="ECO:0000313" key="6">
    <source>
        <dbReference type="Proteomes" id="UP000671399"/>
    </source>
</evidence>
<dbReference type="RefSeq" id="WP_208567633.1">
    <property type="nucleotide sequence ID" value="NZ_JAGFWR010000006.1"/>
</dbReference>
<dbReference type="InterPro" id="IPR016032">
    <property type="entry name" value="Sig_transdc_resp-reg_C-effctor"/>
</dbReference>